<reference evidence="1" key="1">
    <citation type="submission" date="2014-11" db="EMBL/GenBank/DDBJ databases">
        <authorList>
            <person name="Amaro Gonzalez C."/>
        </authorList>
    </citation>
    <scope>NUCLEOTIDE SEQUENCE</scope>
</reference>
<protein>
    <submittedName>
        <fullName evidence="1">Uncharacterized protein</fullName>
    </submittedName>
</protein>
<evidence type="ECO:0000313" key="1">
    <source>
        <dbReference type="EMBL" id="JAH96283.1"/>
    </source>
</evidence>
<proteinExistence type="predicted"/>
<reference evidence="1" key="2">
    <citation type="journal article" date="2015" name="Fish Shellfish Immunol.">
        <title>Early steps in the European eel (Anguilla anguilla)-Vibrio vulnificus interaction in the gills: Role of the RtxA13 toxin.</title>
        <authorList>
            <person name="Callol A."/>
            <person name="Pajuelo D."/>
            <person name="Ebbesson L."/>
            <person name="Teles M."/>
            <person name="MacKenzie S."/>
            <person name="Amaro C."/>
        </authorList>
    </citation>
    <scope>NUCLEOTIDE SEQUENCE</scope>
</reference>
<dbReference type="AlphaFoldDB" id="A0A0E9X3P3"/>
<sequence length="70" mass="7805">MHQPGTRHMTKTTAKIHYGHGVTVYQHRGMLTVSTQVPVILNTPILYICGGLPESRSTRRTSLNASYDHS</sequence>
<name>A0A0E9X3P3_ANGAN</name>
<organism evidence="1">
    <name type="scientific">Anguilla anguilla</name>
    <name type="common">European freshwater eel</name>
    <name type="synonym">Muraena anguilla</name>
    <dbReference type="NCBI Taxonomy" id="7936"/>
    <lineage>
        <taxon>Eukaryota</taxon>
        <taxon>Metazoa</taxon>
        <taxon>Chordata</taxon>
        <taxon>Craniata</taxon>
        <taxon>Vertebrata</taxon>
        <taxon>Euteleostomi</taxon>
        <taxon>Actinopterygii</taxon>
        <taxon>Neopterygii</taxon>
        <taxon>Teleostei</taxon>
        <taxon>Anguilliformes</taxon>
        <taxon>Anguillidae</taxon>
        <taxon>Anguilla</taxon>
    </lineage>
</organism>
<dbReference type="EMBL" id="GBXM01012294">
    <property type="protein sequence ID" value="JAH96283.1"/>
    <property type="molecule type" value="Transcribed_RNA"/>
</dbReference>
<accession>A0A0E9X3P3</accession>